<evidence type="ECO:0000256" key="1">
    <source>
        <dbReference type="ARBA" id="ARBA00004953"/>
    </source>
</evidence>
<organism evidence="9 11">
    <name type="scientific">Mastigocoleus testarum BC008</name>
    <dbReference type="NCBI Taxonomy" id="371196"/>
    <lineage>
        <taxon>Bacteria</taxon>
        <taxon>Bacillati</taxon>
        <taxon>Cyanobacteriota</taxon>
        <taxon>Cyanophyceae</taxon>
        <taxon>Nostocales</taxon>
        <taxon>Hapalosiphonaceae</taxon>
        <taxon>Mastigocoleus</taxon>
    </lineage>
</organism>
<comment type="similarity">
    <text evidence="2 7">Belongs to the precorrin methyltransferase family.</text>
</comment>
<dbReference type="EC" id="2.1.1.130" evidence="9"/>
<dbReference type="Pfam" id="PF00590">
    <property type="entry name" value="TP_methylase"/>
    <property type="match status" value="1"/>
</dbReference>
<dbReference type="EMBL" id="LMTZ01000149">
    <property type="protein sequence ID" value="KST62850.1"/>
    <property type="molecule type" value="Genomic_DNA"/>
</dbReference>
<dbReference type="NCBIfam" id="TIGR01467">
    <property type="entry name" value="cobI_cbiL"/>
    <property type="match status" value="1"/>
</dbReference>
<dbReference type="CDD" id="cd11645">
    <property type="entry name" value="Precorrin_2_C20_MT"/>
    <property type="match status" value="1"/>
</dbReference>
<evidence type="ECO:0000256" key="2">
    <source>
        <dbReference type="ARBA" id="ARBA00005879"/>
    </source>
</evidence>
<dbReference type="NCBIfam" id="NF004614">
    <property type="entry name" value="PRK05948.1"/>
    <property type="match status" value="1"/>
</dbReference>
<evidence type="ECO:0000313" key="10">
    <source>
        <dbReference type="EMBL" id="KST62902.1"/>
    </source>
</evidence>
<evidence type="ECO:0000313" key="9">
    <source>
        <dbReference type="EMBL" id="KST62850.1"/>
    </source>
</evidence>
<accession>A0A0V7ZE89</accession>
<comment type="pathway">
    <text evidence="1">Cofactor biosynthesis; adenosylcobalamin biosynthesis.</text>
</comment>
<keyword evidence="11" id="KW-1185">Reference proteome</keyword>
<dbReference type="GO" id="GO:0009236">
    <property type="term" value="P:cobalamin biosynthetic process"/>
    <property type="evidence" value="ECO:0007669"/>
    <property type="project" value="UniProtKB-UniRule"/>
</dbReference>
<evidence type="ECO:0000256" key="7">
    <source>
        <dbReference type="PIRNR" id="PIRNR036427"/>
    </source>
</evidence>
<sequence>MPIGNFYGLSVGTGDPELITVKGLRILRNSPVVAFPSGLQGKPGIAEKIISQWLQPEQILLPLNFPYIQDEQILLNAWEEAAKLVYECLKTGLDVVFACVGDVSFYSTFTYLAQTLRRLYPDVTVVVIPGVCSPMAAAAVLGIPLTVKDEKLAVLPAIYSMSDFETALEWAEVVVLMKVSSVYAKVWKILQQHDLLKSSFIVEKATSEEMVLHPDLTNLSNLKLPYFSILIVQLQSGYF</sequence>
<evidence type="ECO:0000256" key="6">
    <source>
        <dbReference type="ARBA" id="ARBA00022691"/>
    </source>
</evidence>
<evidence type="ECO:0000256" key="5">
    <source>
        <dbReference type="ARBA" id="ARBA00022679"/>
    </source>
</evidence>
<dbReference type="GO" id="GO:0030788">
    <property type="term" value="F:precorrin-2 C20-methyltransferase activity"/>
    <property type="evidence" value="ECO:0007669"/>
    <property type="project" value="UniProtKB-EC"/>
</dbReference>
<evidence type="ECO:0000313" key="11">
    <source>
        <dbReference type="Proteomes" id="UP000053372"/>
    </source>
</evidence>
<dbReference type="InterPro" id="IPR006364">
    <property type="entry name" value="CobI/CbiL/CobIJ_dom"/>
</dbReference>
<dbReference type="InterPro" id="IPR012382">
    <property type="entry name" value="CobI/CbiL"/>
</dbReference>
<dbReference type="PIRSF" id="PIRSF036427">
    <property type="entry name" value="Precrrn-2_mtase"/>
    <property type="match status" value="1"/>
</dbReference>
<proteinExistence type="inferred from homology"/>
<feature type="domain" description="Tetrapyrrole methylase" evidence="8">
    <location>
        <begin position="6"/>
        <end position="212"/>
    </location>
</feature>
<dbReference type="AlphaFoldDB" id="A0A0V7ZE89"/>
<dbReference type="PANTHER" id="PTHR43467:SF2">
    <property type="entry name" value="COBALT-PRECORRIN-2 C(20)-METHYLTRANSFERASE"/>
    <property type="match status" value="1"/>
</dbReference>
<dbReference type="Gene3D" id="3.30.950.10">
    <property type="entry name" value="Methyltransferase, Cobalt-precorrin-4 Transmethylase, Domain 2"/>
    <property type="match status" value="1"/>
</dbReference>
<keyword evidence="5 9" id="KW-0808">Transferase</keyword>
<evidence type="ECO:0000256" key="3">
    <source>
        <dbReference type="ARBA" id="ARBA00022573"/>
    </source>
</evidence>
<dbReference type="OrthoDB" id="9804789at2"/>
<dbReference type="RefSeq" id="WP_027841740.1">
    <property type="nucleotide sequence ID" value="NZ_LMTZ01000148.1"/>
</dbReference>
<name>A0A0V7ZE89_9CYAN</name>
<keyword evidence="3" id="KW-0169">Cobalamin biosynthesis</keyword>
<dbReference type="EMBL" id="LMTZ01000148">
    <property type="protein sequence ID" value="KST62902.1"/>
    <property type="molecule type" value="Genomic_DNA"/>
</dbReference>
<dbReference type="InterPro" id="IPR014776">
    <property type="entry name" value="4pyrrole_Mease_sub2"/>
</dbReference>
<gene>
    <name evidence="9" type="ORF">BC008_11050</name>
    <name evidence="10" type="ORF">BC008_11335</name>
</gene>
<keyword evidence="4 9" id="KW-0489">Methyltransferase</keyword>
<comment type="caution">
    <text evidence="9">The sequence shown here is derived from an EMBL/GenBank/DDBJ whole genome shotgun (WGS) entry which is preliminary data.</text>
</comment>
<dbReference type="GO" id="GO:0032259">
    <property type="term" value="P:methylation"/>
    <property type="evidence" value="ECO:0007669"/>
    <property type="project" value="UniProtKB-KW"/>
</dbReference>
<dbReference type="PANTHER" id="PTHR43467">
    <property type="entry name" value="COBALT-PRECORRIN-2 C(20)-METHYLTRANSFERASE"/>
    <property type="match status" value="1"/>
</dbReference>
<protein>
    <submittedName>
        <fullName evidence="9">Precorrin-2 C20-methyltransferase</fullName>
        <ecNumber evidence="9">2.1.1.130</ecNumber>
    </submittedName>
</protein>
<dbReference type="Gene3D" id="3.40.1010.10">
    <property type="entry name" value="Cobalt-precorrin-4 Transmethylase, Domain 1"/>
    <property type="match status" value="1"/>
</dbReference>
<dbReference type="InterPro" id="IPR035996">
    <property type="entry name" value="4pyrrol_Methylase_sf"/>
</dbReference>
<dbReference type="InterPro" id="IPR000878">
    <property type="entry name" value="4pyrrol_Mease"/>
</dbReference>
<reference evidence="9 11" key="1">
    <citation type="journal article" date="2015" name="Genome Announc.">
        <title>Draft Genome of the Euendolithic (true boring) Cyanobacterium Mastigocoleus testarum strain BC008.</title>
        <authorList>
            <person name="Guida B.S."/>
            <person name="Garcia-Pichel F."/>
        </authorList>
    </citation>
    <scope>NUCLEOTIDE SEQUENCE [LARGE SCALE GENOMIC DNA]</scope>
    <source>
        <strain evidence="9 11">BC008</strain>
    </source>
</reference>
<dbReference type="Proteomes" id="UP000053372">
    <property type="component" value="Unassembled WGS sequence"/>
</dbReference>
<evidence type="ECO:0000259" key="8">
    <source>
        <dbReference type="Pfam" id="PF00590"/>
    </source>
</evidence>
<evidence type="ECO:0000256" key="4">
    <source>
        <dbReference type="ARBA" id="ARBA00022603"/>
    </source>
</evidence>
<keyword evidence="6" id="KW-0949">S-adenosyl-L-methionine</keyword>
<dbReference type="InterPro" id="IPR014777">
    <property type="entry name" value="4pyrrole_Mease_sub1"/>
</dbReference>
<dbReference type="UniPathway" id="UPA00148"/>
<dbReference type="SUPFAM" id="SSF53790">
    <property type="entry name" value="Tetrapyrrole methylase"/>
    <property type="match status" value="1"/>
</dbReference>